<feature type="compositionally biased region" description="Basic and acidic residues" evidence="1">
    <location>
        <begin position="298"/>
        <end position="311"/>
    </location>
</feature>
<keyword evidence="2" id="KW-0732">Signal</keyword>
<evidence type="ECO:0000313" key="4">
    <source>
        <dbReference type="Proteomes" id="UP000800041"/>
    </source>
</evidence>
<proteinExistence type="predicted"/>
<evidence type="ECO:0008006" key="5">
    <source>
        <dbReference type="Google" id="ProtNLM"/>
    </source>
</evidence>
<gene>
    <name evidence="3" type="ORF">K402DRAFT_455480</name>
</gene>
<keyword evidence="4" id="KW-1185">Reference proteome</keyword>
<protein>
    <recommendedName>
        <fullName evidence="5">Lytic polysaccharide monooxygenase</fullName>
    </recommendedName>
</protein>
<evidence type="ECO:0000313" key="3">
    <source>
        <dbReference type="EMBL" id="KAF1984884.1"/>
    </source>
</evidence>
<name>A0A6G1GVQ1_9PEZI</name>
<reference evidence="3" key="1">
    <citation type="journal article" date="2020" name="Stud. Mycol.">
        <title>101 Dothideomycetes genomes: a test case for predicting lifestyles and emergence of pathogens.</title>
        <authorList>
            <person name="Haridas S."/>
            <person name="Albert R."/>
            <person name="Binder M."/>
            <person name="Bloem J."/>
            <person name="Labutti K."/>
            <person name="Salamov A."/>
            <person name="Andreopoulos B."/>
            <person name="Baker S."/>
            <person name="Barry K."/>
            <person name="Bills G."/>
            <person name="Bluhm B."/>
            <person name="Cannon C."/>
            <person name="Castanera R."/>
            <person name="Culley D."/>
            <person name="Daum C."/>
            <person name="Ezra D."/>
            <person name="Gonzalez J."/>
            <person name="Henrissat B."/>
            <person name="Kuo A."/>
            <person name="Liang C."/>
            <person name="Lipzen A."/>
            <person name="Lutzoni F."/>
            <person name="Magnuson J."/>
            <person name="Mondo S."/>
            <person name="Nolan M."/>
            <person name="Ohm R."/>
            <person name="Pangilinan J."/>
            <person name="Park H.-J."/>
            <person name="Ramirez L."/>
            <person name="Alfaro M."/>
            <person name="Sun H."/>
            <person name="Tritt A."/>
            <person name="Yoshinaga Y."/>
            <person name="Zwiers L.-H."/>
            <person name="Turgeon B."/>
            <person name="Goodwin S."/>
            <person name="Spatafora J."/>
            <person name="Crous P."/>
            <person name="Grigoriev I."/>
        </authorList>
    </citation>
    <scope>NUCLEOTIDE SEQUENCE</scope>
    <source>
        <strain evidence="3">CBS 113979</strain>
    </source>
</reference>
<evidence type="ECO:0000256" key="1">
    <source>
        <dbReference type="SAM" id="MobiDB-lite"/>
    </source>
</evidence>
<feature type="compositionally biased region" description="Pro residues" evidence="1">
    <location>
        <begin position="317"/>
        <end position="326"/>
    </location>
</feature>
<evidence type="ECO:0000256" key="2">
    <source>
        <dbReference type="SAM" id="SignalP"/>
    </source>
</evidence>
<sequence>MAGLGAELGLGLVFTAISLAPFVPDWINAAKGERTQVLIGTGLPVVQANEDKNEMYDEYSFGGSTPNVALFGANGDRIGNSYNGRVNENKIEHESSRKIQVESWNKNNAATPEYMTISASSADTVCITHVVVTSAQTEETYAIVPGMVAQECNKVGKNYPWYPSSRSVQMRNPQTGSSDPIQLNCLMIGQPLNGRTEFPKVRVPFEGFSAHLYDFKLDNTKWEQWSEDNTQMCNSEARFTMWTNINEMQCPPVFQPAPPAGERIPYPTTIPCHPSMEFTDPHKDPALTFDEAKDIYHKSGRNDPAERDQFFEHSNIPPRPPGPPDSRPGEAPKSDPNWQPPINAGCRKRDPRCRRNAPEWLPHPHRNGTRSRTLPFHEQLVKSDIAVHSAAEVCGDEWTIGPDFYSVREGLFCDMVTKTLYPVCKGKGDVECFDEGTDRTRHGDRLHPRNFVADYGFVHKW</sequence>
<dbReference type="Proteomes" id="UP000800041">
    <property type="component" value="Unassembled WGS sequence"/>
</dbReference>
<accession>A0A6G1GVQ1</accession>
<dbReference type="EMBL" id="ML977165">
    <property type="protein sequence ID" value="KAF1984884.1"/>
    <property type="molecule type" value="Genomic_DNA"/>
</dbReference>
<dbReference type="OrthoDB" id="5365129at2759"/>
<feature type="chain" id="PRO_5026129192" description="Lytic polysaccharide monooxygenase" evidence="2">
    <location>
        <begin position="30"/>
        <end position="461"/>
    </location>
</feature>
<feature type="signal peptide" evidence="2">
    <location>
        <begin position="1"/>
        <end position="29"/>
    </location>
</feature>
<feature type="region of interest" description="Disordered" evidence="1">
    <location>
        <begin position="298"/>
        <end position="371"/>
    </location>
</feature>
<dbReference type="AlphaFoldDB" id="A0A6G1GVQ1"/>
<organism evidence="3 4">
    <name type="scientific">Aulographum hederae CBS 113979</name>
    <dbReference type="NCBI Taxonomy" id="1176131"/>
    <lineage>
        <taxon>Eukaryota</taxon>
        <taxon>Fungi</taxon>
        <taxon>Dikarya</taxon>
        <taxon>Ascomycota</taxon>
        <taxon>Pezizomycotina</taxon>
        <taxon>Dothideomycetes</taxon>
        <taxon>Pleosporomycetidae</taxon>
        <taxon>Aulographales</taxon>
        <taxon>Aulographaceae</taxon>
    </lineage>
</organism>
<feature type="region of interest" description="Disordered" evidence="1">
    <location>
        <begin position="259"/>
        <end position="286"/>
    </location>
</feature>